<evidence type="ECO:0000313" key="3">
    <source>
        <dbReference type="EMBL" id="KAG2441690.1"/>
    </source>
</evidence>
<evidence type="ECO:0008006" key="5">
    <source>
        <dbReference type="Google" id="ProtNLM"/>
    </source>
</evidence>
<feature type="compositionally biased region" description="Low complexity" evidence="2">
    <location>
        <begin position="67"/>
        <end position="88"/>
    </location>
</feature>
<name>A0A835TMM9_CHLIN</name>
<dbReference type="PANTHER" id="PTHR21228">
    <property type="entry name" value="FAST LEU-RICH DOMAIN-CONTAINING"/>
    <property type="match status" value="1"/>
</dbReference>
<dbReference type="GO" id="GO:0009507">
    <property type="term" value="C:chloroplast"/>
    <property type="evidence" value="ECO:0007669"/>
    <property type="project" value="GOC"/>
</dbReference>
<dbReference type="GO" id="GO:0035770">
    <property type="term" value="C:ribonucleoprotein granule"/>
    <property type="evidence" value="ECO:0007669"/>
    <property type="project" value="TreeGrafter"/>
</dbReference>
<keyword evidence="1" id="KW-0175">Coiled coil</keyword>
<feature type="region of interest" description="Disordered" evidence="2">
    <location>
        <begin position="688"/>
        <end position="718"/>
    </location>
</feature>
<dbReference type="GO" id="GO:0005759">
    <property type="term" value="C:mitochondrial matrix"/>
    <property type="evidence" value="ECO:0007669"/>
    <property type="project" value="TreeGrafter"/>
</dbReference>
<evidence type="ECO:0000313" key="4">
    <source>
        <dbReference type="Proteomes" id="UP000650467"/>
    </source>
</evidence>
<comment type="caution">
    <text evidence="3">The sequence shown here is derived from an EMBL/GenBank/DDBJ whole genome shotgun (WGS) entry which is preliminary data.</text>
</comment>
<feature type="region of interest" description="Disordered" evidence="2">
    <location>
        <begin position="59"/>
        <end position="137"/>
    </location>
</feature>
<organism evidence="3 4">
    <name type="scientific">Chlamydomonas incerta</name>
    <dbReference type="NCBI Taxonomy" id="51695"/>
    <lineage>
        <taxon>Eukaryota</taxon>
        <taxon>Viridiplantae</taxon>
        <taxon>Chlorophyta</taxon>
        <taxon>core chlorophytes</taxon>
        <taxon>Chlorophyceae</taxon>
        <taxon>CS clade</taxon>
        <taxon>Chlamydomonadales</taxon>
        <taxon>Chlamydomonadaceae</taxon>
        <taxon>Chlamydomonas</taxon>
    </lineage>
</organism>
<dbReference type="EMBL" id="JAEHOC010000005">
    <property type="protein sequence ID" value="KAG2441690.1"/>
    <property type="molecule type" value="Genomic_DNA"/>
</dbReference>
<dbReference type="InterPro" id="IPR050870">
    <property type="entry name" value="FAST_kinase"/>
</dbReference>
<reference evidence="3" key="1">
    <citation type="journal article" date="2020" name="bioRxiv">
        <title>Comparative genomics of Chlamydomonas.</title>
        <authorList>
            <person name="Craig R.J."/>
            <person name="Hasan A.R."/>
            <person name="Ness R.W."/>
            <person name="Keightley P.D."/>
        </authorList>
    </citation>
    <scope>NUCLEOTIDE SEQUENCE</scope>
    <source>
        <strain evidence="3">SAG 7.73</strain>
    </source>
</reference>
<feature type="region of interest" description="Disordered" evidence="2">
    <location>
        <begin position="223"/>
        <end position="247"/>
    </location>
</feature>
<dbReference type="GO" id="GO:0003723">
    <property type="term" value="F:RNA binding"/>
    <property type="evidence" value="ECO:0007669"/>
    <property type="project" value="TreeGrafter"/>
</dbReference>
<feature type="compositionally biased region" description="Polar residues" evidence="2">
    <location>
        <begin position="154"/>
        <end position="163"/>
    </location>
</feature>
<feature type="region of interest" description="Disordered" evidence="2">
    <location>
        <begin position="1934"/>
        <end position="1986"/>
    </location>
</feature>
<feature type="region of interest" description="Disordered" evidence="2">
    <location>
        <begin position="337"/>
        <end position="362"/>
    </location>
</feature>
<dbReference type="GO" id="GO:0044528">
    <property type="term" value="P:regulation of mitochondrial mRNA stability"/>
    <property type="evidence" value="ECO:0007669"/>
    <property type="project" value="TreeGrafter"/>
</dbReference>
<dbReference type="OrthoDB" id="549713at2759"/>
<accession>A0A835TMM9</accession>
<feature type="compositionally biased region" description="Gly residues" evidence="2">
    <location>
        <begin position="1943"/>
        <end position="1969"/>
    </location>
</feature>
<protein>
    <recommendedName>
        <fullName evidence="5">RAP domain-containing protein</fullName>
    </recommendedName>
</protein>
<feature type="compositionally biased region" description="Low complexity" evidence="2">
    <location>
        <begin position="173"/>
        <end position="185"/>
    </location>
</feature>
<evidence type="ECO:0000256" key="1">
    <source>
        <dbReference type="SAM" id="Coils"/>
    </source>
</evidence>
<sequence length="2065" mass="206222">MARGFAWGFRKQQRVAAHAASGRDALGLLVSISDGSSSTTSTGGVLAWREGVTDQALVPSTSTGFDSGPAASSVAGSRGVGSGPRRSAQLPPLARVHNGAAAAASTQLRQAARGTESRDEAAAHATSAGGTVADHDSGVAGTAVHADADAQQPGPETQGTPLNQALALPPRNGSSMADGGGSSSSSLGVVVDLSASVTRWLGGGSSSLGDWLRAAFARSAVPDLETRPESQGAAGHHGTRPEPGEGIESAAAPALLSAELSAAASAAHDAHALDPYDDVDLELELELGCGAAAGAEADAADGPAAAPARAWGSREQAEAWGAAVAASALVAAGSSKAGGDSRLQLAPPPARRGRPAVASAAASAAAGSPQSISSHSSSSLASSSSSNLLPLVADGHAAADGVVGDVGSTTAASLPPPPQLLTAALTRAATWQELAALVTAHDTQLDSIHVSAVLVRLAKLYRADPYCLLKQPAAAARGEEGAALQQAGWMWRRRQQLRLTALHPQLAEVVDGLLLRLPGLMPRAGPRTVSNMLWALGVLSPLLRNSRAAAGAAGAAAATRVAVRRAQPRPLQPVTRLGHLRPSVAAAAPLLAAKMRHFWRQAGPQALALTVWGCGRLRLRPGPVWMSEFEAASGRLLVAGGFSARQLSYSLWALAALRLRPEAMWLAAARRALAASAAAAASAATSARTEGSGAEQGLEGHAEAATAADAQPQSSGEVAGLPSTQALATMLWACVVLHVKLDAATEAAVAAGLAARLAAEGATAGPQALAMSLWACARLGVRPQQQLLTAWRGAASAELLAAAPARSISSMLWALAALRAAPPGAWVDAAAAALLLRAQEGALGPQALCNSVGALAQLDCRVSAAWLDGFSAALSPQLLRRLAPSELGVLLHGLGRLAAPHSSSSSSSSSSSDVGSSAGGAAAATVVVVVADEFLAAADAAAAAALPVASPDDLVGICGGLRSLGLRRADGGAAAGGAAAASMALQQALVRRSVQLLQAGALGTRHAAEALACLSAFCGPAMWERRPAAAAHTERQLQQQELQSEAADAEAEELDSDCDGEVTPELGHEALQRPQPLVGAHAAQCAGQRRRRGWRAGSGTSPRKLVLELVRRVVTARLGQTDVFDVVTALTAAAELGLVAQSPAARRVIMSAVARAAGRTPGARQAAQLLAALRALRVAPPLEWVRHVASEAGSKLRSLGAVELESLLRLMLVAPGCVPAAPAAAAATAAAAPEATAVATPPPVVVLLSASQLPLATAPIQHLLDLAGAVVAAGVPAAALPRGWLAALEAATHGRMAQRCVSAGALVQLLAGMACMGHVPGGAWMATWHEATAARLPTLSPPQLAVALRLQATVALVAAAPPPAAWLRAAAAALAAAAAAGGLAPVDVLAAVADLQRLGYQDDAAAGAAAAPPVSSLVAAAAAQLHAQMLVAEPAAQLETLARLQVLSAAPSAPARAVAAAEGWAVGVLDMAHAVITQQRPLHVLLAALQPQHQPSLLSPTSSTAEESGADDAAPAHLPRALPAAAAASAVAAPGEVKPLVLLLCSMVRWGHCPGARWLAGVARHVCRQLEAAADGDCCDVEADAASAASAGSEFGAASGPCWSAADGARAVCCLAALGYVPSAEVAARLQRQLEPALAAAELPAPLAAELCGAWCAVRRRPPPSWWRAALAGSLSPSRLVALDYPDLIRLPYSLAACGHVPPQRWLEAHLQLLPAALAGAASSAATASAGSSSSSSSSSSVVADDLANLAWSLGSAVHEGSYPPGILSAGGALQALLAAARPALPCMGPGQLVLLVEGLARSRHRLPPPFAEAFTSQVARQLQACGASDLVSVLYCLAFLDARPHVPRPWLAAALQRTAQLLPGLLTSPEEAYRADDLAWAVAELDPPLMSPPSAAGTASGGGEAGELSRPFLALLQRQRAALAAAAAAAERMARERDRGDGGSSAGGSVDGPGPSSGSGGGDGGAAGIGRRRRRSPPRRGGGLGGAGVALEEAAVALELPSITSAAGAIAAAASASAAAAAAGSGSSHGSAGAGLAGTWRGRGILGGSKLRFKRSKSPSGVPS</sequence>
<gene>
    <name evidence="3" type="ORF">HXX76_003306</name>
</gene>
<proteinExistence type="predicted"/>
<dbReference type="GO" id="GO:1901259">
    <property type="term" value="P:chloroplast rRNA processing"/>
    <property type="evidence" value="ECO:0007669"/>
    <property type="project" value="TreeGrafter"/>
</dbReference>
<feature type="compositionally biased region" description="Low complexity" evidence="2">
    <location>
        <begin position="100"/>
        <end position="113"/>
    </location>
</feature>
<dbReference type="PANTHER" id="PTHR21228:SF40">
    <property type="entry name" value="LD45607P"/>
    <property type="match status" value="1"/>
</dbReference>
<dbReference type="Proteomes" id="UP000650467">
    <property type="component" value="Unassembled WGS sequence"/>
</dbReference>
<evidence type="ECO:0000256" key="2">
    <source>
        <dbReference type="SAM" id="MobiDB-lite"/>
    </source>
</evidence>
<dbReference type="GO" id="GO:0000963">
    <property type="term" value="P:mitochondrial RNA processing"/>
    <property type="evidence" value="ECO:0007669"/>
    <property type="project" value="TreeGrafter"/>
</dbReference>
<keyword evidence="4" id="KW-1185">Reference proteome</keyword>
<feature type="coiled-coil region" evidence="1">
    <location>
        <begin position="1030"/>
        <end position="1057"/>
    </location>
</feature>
<feature type="region of interest" description="Disordered" evidence="2">
    <location>
        <begin position="149"/>
        <end position="185"/>
    </location>
</feature>